<dbReference type="Pfam" id="PF00705">
    <property type="entry name" value="PCNA_N"/>
    <property type="match status" value="1"/>
</dbReference>
<evidence type="ECO:0000256" key="3">
    <source>
        <dbReference type="ARBA" id="ARBA00023125"/>
    </source>
</evidence>
<dbReference type="PRINTS" id="PR00339">
    <property type="entry name" value="PCNACYCLIN"/>
</dbReference>
<name>A0A7J3XYM3_9CREN</name>
<evidence type="ECO:0000259" key="8">
    <source>
        <dbReference type="Pfam" id="PF02747"/>
    </source>
</evidence>
<dbReference type="HAMAP" id="MF_00317">
    <property type="entry name" value="DNApol_clamp_arch"/>
    <property type="match status" value="1"/>
</dbReference>
<dbReference type="EMBL" id="DRYK01000042">
    <property type="protein sequence ID" value="HHP67776.1"/>
    <property type="molecule type" value="Genomic_DNA"/>
</dbReference>
<evidence type="ECO:0000256" key="1">
    <source>
        <dbReference type="ARBA" id="ARBA00010462"/>
    </source>
</evidence>
<comment type="function">
    <text evidence="6">Sliding clamp subunit. Responsible for tethering the catalytic subunit of DNA polymerase to DNA during high-speed replication.</text>
</comment>
<dbReference type="SUPFAM" id="SSF55979">
    <property type="entry name" value="DNA clamp"/>
    <property type="match status" value="2"/>
</dbReference>
<evidence type="ECO:0000256" key="6">
    <source>
        <dbReference type="RuleBase" id="RU003673"/>
    </source>
</evidence>
<proteinExistence type="inferred from homology"/>
<dbReference type="AlphaFoldDB" id="A0A7J3XYM3"/>
<reference evidence="9" key="1">
    <citation type="journal article" date="2020" name="mSystems">
        <title>Genome- and Community-Level Interaction Insights into Carbon Utilization and Element Cycling Functions of Hydrothermarchaeota in Hydrothermal Sediment.</title>
        <authorList>
            <person name="Zhou Z."/>
            <person name="Liu Y."/>
            <person name="Xu W."/>
            <person name="Pan J."/>
            <person name="Luo Z.H."/>
            <person name="Li M."/>
        </authorList>
    </citation>
    <scope>NUCLEOTIDE SEQUENCE [LARGE SCALE GENOMIC DNA]</scope>
    <source>
        <strain evidence="9">SpSt-110</strain>
    </source>
</reference>
<comment type="subunit">
    <text evidence="4">Homotrimer. The subunits circularize to form a toroid; DNA passes through its center. Replication factor C (RFC) is required to load the toroid on the DNA.</text>
</comment>
<keyword evidence="3 4" id="KW-0238">DNA-binding</keyword>
<dbReference type="GO" id="GO:0006275">
    <property type="term" value="P:regulation of DNA replication"/>
    <property type="evidence" value="ECO:0007669"/>
    <property type="project" value="UniProtKB-UniRule"/>
</dbReference>
<gene>
    <name evidence="4" type="primary">pcn</name>
    <name evidence="9" type="ORF">ENM60_03155</name>
</gene>
<dbReference type="NCBIfam" id="NF002221">
    <property type="entry name" value="PRK01115.1-4"/>
    <property type="match status" value="1"/>
</dbReference>
<evidence type="ECO:0000256" key="2">
    <source>
        <dbReference type="ARBA" id="ARBA00022705"/>
    </source>
</evidence>
<dbReference type="InterPro" id="IPR022648">
    <property type="entry name" value="Pr_cel_nuc_antig_N"/>
</dbReference>
<dbReference type="InterPro" id="IPR046938">
    <property type="entry name" value="DNA_clamp_sf"/>
</dbReference>
<dbReference type="CDD" id="cd00577">
    <property type="entry name" value="PCNA"/>
    <property type="match status" value="1"/>
</dbReference>
<evidence type="ECO:0000313" key="9">
    <source>
        <dbReference type="EMBL" id="HHP67776.1"/>
    </source>
</evidence>
<dbReference type="Gene3D" id="3.70.10.10">
    <property type="match status" value="1"/>
</dbReference>
<keyword evidence="2 4" id="KW-0235">DNA replication</keyword>
<dbReference type="InterPro" id="IPR022649">
    <property type="entry name" value="Pr_cel_nuc_antig_C"/>
</dbReference>
<comment type="function">
    <text evidence="4">Sliding clamp subunit that acts as a moving platform for DNA processing. Responsible for tethering the catalytic subunit of DNA polymerase and other proteins to DNA during high-speed replication.</text>
</comment>
<organism evidence="9">
    <name type="scientific">Thermogladius calderae</name>
    <dbReference type="NCBI Taxonomy" id="1200300"/>
    <lineage>
        <taxon>Archaea</taxon>
        <taxon>Thermoproteota</taxon>
        <taxon>Thermoprotei</taxon>
        <taxon>Desulfurococcales</taxon>
        <taxon>Desulfurococcaceae</taxon>
        <taxon>Thermogladius</taxon>
    </lineage>
</organism>
<dbReference type="PANTHER" id="PTHR11352:SF0">
    <property type="entry name" value="PROLIFERATING CELL NUCLEAR ANTIGEN"/>
    <property type="match status" value="1"/>
</dbReference>
<dbReference type="Pfam" id="PF02747">
    <property type="entry name" value="PCNA_C"/>
    <property type="match status" value="1"/>
</dbReference>
<comment type="caution">
    <text evidence="9">The sequence shown here is derived from an EMBL/GenBank/DDBJ whole genome shotgun (WGS) entry which is preliminary data.</text>
</comment>
<dbReference type="GO" id="GO:0006272">
    <property type="term" value="P:leading strand elongation"/>
    <property type="evidence" value="ECO:0007669"/>
    <property type="project" value="TreeGrafter"/>
</dbReference>
<feature type="domain" description="Proliferating cell nuclear antigen PCNA C-terminal" evidence="8">
    <location>
        <begin position="132"/>
        <end position="246"/>
    </location>
</feature>
<dbReference type="GO" id="GO:0003677">
    <property type="term" value="F:DNA binding"/>
    <property type="evidence" value="ECO:0007669"/>
    <property type="project" value="UniProtKB-UniRule"/>
</dbReference>
<evidence type="ECO:0000256" key="5">
    <source>
        <dbReference type="RuleBase" id="RU003671"/>
    </source>
</evidence>
<evidence type="ECO:0000256" key="4">
    <source>
        <dbReference type="HAMAP-Rule" id="MF_00317"/>
    </source>
</evidence>
<comment type="similarity">
    <text evidence="1 4 5">Belongs to the PCNA family.</text>
</comment>
<sequence length="249" mass="27138">MRMKFSNAGIWRYIVASISKIIEEGVFKADSTGLKLRALDSTNTALVDLFIPKEAFLEYEVGAEERFGVNFEDFAKIMRLASKGDELLLETLEGGRLGVSFHGHGNRTFILPNIEVSGVEEASEISLEFPVVARLQPAIFEDVLEELEVVGDVVSLESGAGSSKLVLSSASDIAEARVELSLEDGSLLEYTVNSDSKASYSIEYLAEIARVSPVAEGLTLSYGSNIPLKLVFDISQGGRLTFYVSPRLE</sequence>
<dbReference type="InterPro" id="IPR000730">
    <property type="entry name" value="Pr_cel_nuc_antig"/>
</dbReference>
<feature type="domain" description="Proliferating cell nuclear antigen PCNA N-terminal" evidence="7">
    <location>
        <begin position="3"/>
        <end position="91"/>
    </location>
</feature>
<protein>
    <recommendedName>
        <fullName evidence="4">DNA polymerase sliding clamp</fullName>
    </recommendedName>
    <alternativeName>
        <fullName evidence="4">Proliferating cell nuclear antigen homolog</fullName>
        <shortName evidence="4">PCNA</shortName>
    </alternativeName>
</protein>
<dbReference type="PANTHER" id="PTHR11352">
    <property type="entry name" value="PROLIFERATING CELL NUCLEAR ANTIGEN"/>
    <property type="match status" value="1"/>
</dbReference>
<dbReference type="GO" id="GO:0030337">
    <property type="term" value="F:DNA polymerase processivity factor activity"/>
    <property type="evidence" value="ECO:0007669"/>
    <property type="project" value="UniProtKB-UniRule"/>
</dbReference>
<accession>A0A7J3XYM3</accession>
<evidence type="ECO:0000259" key="7">
    <source>
        <dbReference type="Pfam" id="PF00705"/>
    </source>
</evidence>